<sequence>MSQQQQQQAPLYNHILENMRKYQQLLLLIISCISVGILLMYKTENNRLKDVLHVINFFGRKDAAILRRIDNINNSSHYLVDFIHPLPVWQLIGQHFHAYAAYWKRNELVAGGEAVVIVVGRRGAILNFKCSVNYEGNKINKGKFRFQRLDKEGKDGLSEFTRYRFYCRITRDFGQPKGVTFTEVTDAGSTPNGHSINLRYLKLTNNESKKPPNVAKPISICLDLVNQAYKNGTSLESRERELMQFFVHHFSLGIEDFIVYNGDDLSMQLLLILERLNIKVHLLPFNFPYSYNIERIRSLVETDCLLRNTNRAHHTLLLTADEFFYPSTKLYEEKSVLKYLSHYTNKAQRFELPVFAVCKDQTHNFLIDNTLYDPEVKFKHHSYVYRLSPNILNGSTEDLTSSSSTLLTVNRAFVHHYCSCLHVGKDGLFDWRNSIREDFLKHLQSLKNELKIIFDYPCKRYISMISMIQ</sequence>
<dbReference type="EMBL" id="JXJN01012806">
    <property type="status" value="NOT_ANNOTATED_CDS"/>
    <property type="molecule type" value="Genomic_DNA"/>
</dbReference>
<dbReference type="GO" id="GO:0005737">
    <property type="term" value="C:cytoplasm"/>
    <property type="evidence" value="ECO:0007669"/>
    <property type="project" value="TreeGrafter"/>
</dbReference>
<dbReference type="EnsemblMetazoa" id="GPPI027181-RA">
    <property type="protein sequence ID" value="GPPI027181-PA"/>
    <property type="gene ID" value="GPPI027181"/>
</dbReference>
<dbReference type="PANTHER" id="PTHR21461:SF87">
    <property type="entry name" value="GH12965P"/>
    <property type="match status" value="1"/>
</dbReference>
<keyword evidence="4" id="KW-0472">Membrane</keyword>
<evidence type="ECO:0000313" key="5">
    <source>
        <dbReference type="EnsemblMetazoa" id="GPPI027181-PA"/>
    </source>
</evidence>
<evidence type="ECO:0008006" key="7">
    <source>
        <dbReference type="Google" id="ProtNLM"/>
    </source>
</evidence>
<keyword evidence="6" id="KW-1185">Reference proteome</keyword>
<evidence type="ECO:0000256" key="1">
    <source>
        <dbReference type="ARBA" id="ARBA00004167"/>
    </source>
</evidence>
<evidence type="ECO:0000313" key="6">
    <source>
        <dbReference type="Proteomes" id="UP000092460"/>
    </source>
</evidence>
<dbReference type="GO" id="GO:0016020">
    <property type="term" value="C:membrane"/>
    <property type="evidence" value="ECO:0007669"/>
    <property type="project" value="UniProtKB-SubCell"/>
</dbReference>
<keyword evidence="2 4" id="KW-0812">Transmembrane</keyword>
<reference evidence="5" key="2">
    <citation type="submission" date="2020-05" db="UniProtKB">
        <authorList>
            <consortium name="EnsemblMetazoa"/>
        </authorList>
    </citation>
    <scope>IDENTIFICATION</scope>
    <source>
        <strain evidence="5">IAEA</strain>
    </source>
</reference>
<dbReference type="STRING" id="67801.A0A1B0BE80"/>
<reference evidence="6" key="1">
    <citation type="submission" date="2015-01" db="EMBL/GenBank/DDBJ databases">
        <authorList>
            <person name="Aksoy S."/>
            <person name="Warren W."/>
            <person name="Wilson R.K."/>
        </authorList>
    </citation>
    <scope>NUCLEOTIDE SEQUENCE [LARGE SCALE GENOMIC DNA]</scope>
    <source>
        <strain evidence="6">IAEA</strain>
    </source>
</reference>
<comment type="subcellular location">
    <subcellularLocation>
        <location evidence="1">Membrane</location>
        <topology evidence="1">Single-pass membrane protein</topology>
    </subcellularLocation>
</comment>
<dbReference type="Proteomes" id="UP000092460">
    <property type="component" value="Unassembled WGS sequence"/>
</dbReference>
<organism evidence="5 6">
    <name type="scientific">Glossina palpalis gambiensis</name>
    <dbReference type="NCBI Taxonomy" id="67801"/>
    <lineage>
        <taxon>Eukaryota</taxon>
        <taxon>Metazoa</taxon>
        <taxon>Ecdysozoa</taxon>
        <taxon>Arthropoda</taxon>
        <taxon>Hexapoda</taxon>
        <taxon>Insecta</taxon>
        <taxon>Pterygota</taxon>
        <taxon>Neoptera</taxon>
        <taxon>Endopterygota</taxon>
        <taxon>Diptera</taxon>
        <taxon>Brachycera</taxon>
        <taxon>Muscomorpha</taxon>
        <taxon>Hippoboscoidea</taxon>
        <taxon>Glossinidae</taxon>
        <taxon>Glossina</taxon>
    </lineage>
</organism>
<dbReference type="PANTHER" id="PTHR21461">
    <property type="entry name" value="GLYCOSYLTRANSFERASE FAMILY 92 PROTEIN"/>
    <property type="match status" value="1"/>
</dbReference>
<name>A0A1B0BE80_9MUSC</name>
<dbReference type="AlphaFoldDB" id="A0A1B0BE80"/>
<accession>A0A1B0BE80</accession>
<dbReference type="VEuPathDB" id="VectorBase:GPPI027181"/>
<evidence type="ECO:0000256" key="4">
    <source>
        <dbReference type="SAM" id="Phobius"/>
    </source>
</evidence>
<proteinExistence type="predicted"/>
<protein>
    <recommendedName>
        <fullName evidence="7">Glycosyltransferase family 92 protein</fullName>
    </recommendedName>
</protein>
<evidence type="ECO:0000256" key="3">
    <source>
        <dbReference type="ARBA" id="ARBA00022989"/>
    </source>
</evidence>
<keyword evidence="3 4" id="KW-1133">Transmembrane helix</keyword>
<feature type="transmembrane region" description="Helical" evidence="4">
    <location>
        <begin position="22"/>
        <end position="41"/>
    </location>
</feature>
<evidence type="ECO:0000256" key="2">
    <source>
        <dbReference type="ARBA" id="ARBA00022692"/>
    </source>
</evidence>